<dbReference type="Gene3D" id="1.10.3470.10">
    <property type="entry name" value="ABC transporter involved in vitamin B12 uptake, BtuC"/>
    <property type="match status" value="1"/>
</dbReference>
<feature type="transmembrane region" description="Helical" evidence="9">
    <location>
        <begin position="106"/>
        <end position="128"/>
    </location>
</feature>
<dbReference type="AlphaFoldDB" id="K0K477"/>
<evidence type="ECO:0000313" key="10">
    <source>
        <dbReference type="EMBL" id="CCH32412.1"/>
    </source>
</evidence>
<feature type="transmembrane region" description="Helical" evidence="9">
    <location>
        <begin position="350"/>
        <end position="377"/>
    </location>
</feature>
<dbReference type="Pfam" id="PF01032">
    <property type="entry name" value="FecCD"/>
    <property type="match status" value="1"/>
</dbReference>
<evidence type="ECO:0000256" key="9">
    <source>
        <dbReference type="SAM" id="Phobius"/>
    </source>
</evidence>
<evidence type="ECO:0008006" key="12">
    <source>
        <dbReference type="Google" id="ProtNLM"/>
    </source>
</evidence>
<evidence type="ECO:0000256" key="5">
    <source>
        <dbReference type="ARBA" id="ARBA00022692"/>
    </source>
</evidence>
<keyword evidence="3" id="KW-0813">Transport</keyword>
<keyword evidence="11" id="KW-1185">Reference proteome</keyword>
<dbReference type="SUPFAM" id="SSF81345">
    <property type="entry name" value="ABC transporter involved in vitamin B12 uptake, BtuC"/>
    <property type="match status" value="1"/>
</dbReference>
<dbReference type="BioCyc" id="SESP1179773:BN6_RS24905-MONOMER"/>
<dbReference type="PANTHER" id="PTHR30472:SF41">
    <property type="entry name" value="TRANSPORT SYSTEM PERMEASE PROTEIN"/>
    <property type="match status" value="1"/>
</dbReference>
<keyword evidence="6 9" id="KW-1133">Transmembrane helix</keyword>
<name>K0K477_SACES</name>
<evidence type="ECO:0000256" key="4">
    <source>
        <dbReference type="ARBA" id="ARBA00022475"/>
    </source>
</evidence>
<evidence type="ECO:0000313" key="11">
    <source>
        <dbReference type="Proteomes" id="UP000006281"/>
    </source>
</evidence>
<feature type="transmembrane region" description="Helical" evidence="9">
    <location>
        <begin position="306"/>
        <end position="329"/>
    </location>
</feature>
<dbReference type="GO" id="GO:0033214">
    <property type="term" value="P:siderophore-iron import into cell"/>
    <property type="evidence" value="ECO:0007669"/>
    <property type="project" value="TreeGrafter"/>
</dbReference>
<protein>
    <recommendedName>
        <fullName evidence="12">Iron ABC transporter permease</fullName>
    </recommendedName>
</protein>
<organism evidence="10 11">
    <name type="scientific">Saccharothrix espanaensis (strain ATCC 51144 / DSM 44229 / JCM 9112 / NBRC 15066 / NRRL 15764)</name>
    <dbReference type="NCBI Taxonomy" id="1179773"/>
    <lineage>
        <taxon>Bacteria</taxon>
        <taxon>Bacillati</taxon>
        <taxon>Actinomycetota</taxon>
        <taxon>Actinomycetes</taxon>
        <taxon>Pseudonocardiales</taxon>
        <taxon>Pseudonocardiaceae</taxon>
        <taxon>Saccharothrix</taxon>
    </lineage>
</organism>
<feature type="compositionally biased region" description="Basic residues" evidence="8">
    <location>
        <begin position="18"/>
        <end position="38"/>
    </location>
</feature>
<sequence length="446" mass="45528">MRSTWPTSPARTAVRVPRGPRRPVVGRRSGKVPHRPGRPGRMVPRFPGTGGRCDPTSVVVAVSAPSRRGTGCRVSGSGTDVEDDVDRRDPAAAGARRAPGPRRRTGYVTALFAVLVLLLVGVVVVLIAQGSIAVPIGDVVAVLTGRGATSEVNRTIVLDARLPKVVAGLLAGAALAVGGAQMQTLFRNPLADPFVLGVSSGAILGASLVILGTGGVGWLSGLGVVSQLGVTGAAVAGAAGVLLIALGIARRVGDPVVVLVVGVMLGYLAGAVVDMLVYYTDPDRLQALATFTRGSVRNVTWNELQVIAVSCAVVLVLSVFLAQPLNALLLGDRYAGSLGINVRRVRFLSLAGVAVLSGITTAYCGAIGFVGLAAPHLARGLLRTADHRLVLPASALIGAVIVLAAEYVAGGNGLTRTSLPLNSVTAFVGAPVILWVLLSGRARRSA</sequence>
<feature type="transmembrane region" description="Helical" evidence="9">
    <location>
        <begin position="225"/>
        <end position="249"/>
    </location>
</feature>
<gene>
    <name evidence="10" type="ordered locus">BN6_51460</name>
</gene>
<dbReference type="InterPro" id="IPR037294">
    <property type="entry name" value="ABC_BtuC-like"/>
</dbReference>
<evidence type="ECO:0000256" key="2">
    <source>
        <dbReference type="ARBA" id="ARBA00007935"/>
    </source>
</evidence>
<dbReference type="GO" id="GO:0005886">
    <property type="term" value="C:plasma membrane"/>
    <property type="evidence" value="ECO:0007669"/>
    <property type="project" value="UniProtKB-SubCell"/>
</dbReference>
<feature type="transmembrane region" description="Helical" evidence="9">
    <location>
        <begin position="421"/>
        <end position="438"/>
    </location>
</feature>
<feature type="transmembrane region" description="Helical" evidence="9">
    <location>
        <begin position="165"/>
        <end position="182"/>
    </location>
</feature>
<comment type="subcellular location">
    <subcellularLocation>
        <location evidence="1">Cell membrane</location>
        <topology evidence="1">Multi-pass membrane protein</topology>
    </subcellularLocation>
</comment>
<dbReference type="InterPro" id="IPR000522">
    <property type="entry name" value="ABC_transptr_permease_BtuC"/>
</dbReference>
<dbReference type="PANTHER" id="PTHR30472">
    <property type="entry name" value="FERRIC ENTEROBACTIN TRANSPORT SYSTEM PERMEASE PROTEIN"/>
    <property type="match status" value="1"/>
</dbReference>
<proteinExistence type="inferred from homology"/>
<evidence type="ECO:0000256" key="1">
    <source>
        <dbReference type="ARBA" id="ARBA00004651"/>
    </source>
</evidence>
<dbReference type="GO" id="GO:0022857">
    <property type="term" value="F:transmembrane transporter activity"/>
    <property type="evidence" value="ECO:0007669"/>
    <property type="project" value="InterPro"/>
</dbReference>
<feature type="transmembrane region" description="Helical" evidence="9">
    <location>
        <begin position="194"/>
        <end position="219"/>
    </location>
</feature>
<keyword evidence="7 9" id="KW-0472">Membrane</keyword>
<dbReference type="HOGENOM" id="CLU_013016_0_0_11"/>
<dbReference type="EMBL" id="HE804045">
    <property type="protein sequence ID" value="CCH32412.1"/>
    <property type="molecule type" value="Genomic_DNA"/>
</dbReference>
<dbReference type="STRING" id="1179773.BN6_51460"/>
<feature type="transmembrane region" description="Helical" evidence="9">
    <location>
        <begin position="389"/>
        <end position="409"/>
    </location>
</feature>
<dbReference type="KEGG" id="sesp:BN6_51460"/>
<dbReference type="Proteomes" id="UP000006281">
    <property type="component" value="Chromosome"/>
</dbReference>
<dbReference type="PATRIC" id="fig|1179773.3.peg.5173"/>
<keyword evidence="4" id="KW-1003">Cell membrane</keyword>
<feature type="region of interest" description="Disordered" evidence="8">
    <location>
        <begin position="1"/>
        <end position="50"/>
    </location>
</feature>
<reference evidence="10 11" key="1">
    <citation type="journal article" date="2012" name="BMC Genomics">
        <title>Complete genome sequence of Saccharothrix espanaensis DSM 44229T and comparison to the other completely sequenced Pseudonocardiaceae.</title>
        <authorList>
            <person name="Strobel T."/>
            <person name="Al-Dilaimi A."/>
            <person name="Blom J."/>
            <person name="Gessner A."/>
            <person name="Kalinowski J."/>
            <person name="Luzhetska M."/>
            <person name="Puhler A."/>
            <person name="Szczepanowski R."/>
            <person name="Bechthold A."/>
            <person name="Ruckert C."/>
        </authorList>
    </citation>
    <scope>NUCLEOTIDE SEQUENCE [LARGE SCALE GENOMIC DNA]</scope>
    <source>
        <strain evidence="11">ATCC 51144 / DSM 44229 / JCM 9112 / NBRC 15066 / NRRL 15764</strain>
    </source>
</reference>
<accession>K0K477</accession>
<evidence type="ECO:0000256" key="3">
    <source>
        <dbReference type="ARBA" id="ARBA00022448"/>
    </source>
</evidence>
<comment type="similarity">
    <text evidence="2">Belongs to the binding-protein-dependent transport system permease family. FecCD subfamily.</text>
</comment>
<evidence type="ECO:0000256" key="7">
    <source>
        <dbReference type="ARBA" id="ARBA00023136"/>
    </source>
</evidence>
<evidence type="ECO:0000256" key="6">
    <source>
        <dbReference type="ARBA" id="ARBA00022989"/>
    </source>
</evidence>
<dbReference type="CDD" id="cd06550">
    <property type="entry name" value="TM_ABC_iron-siderophores_like"/>
    <property type="match status" value="1"/>
</dbReference>
<evidence type="ECO:0000256" key="8">
    <source>
        <dbReference type="SAM" id="MobiDB-lite"/>
    </source>
</evidence>
<feature type="region of interest" description="Disordered" evidence="8">
    <location>
        <begin position="69"/>
        <end position="100"/>
    </location>
</feature>
<feature type="transmembrane region" description="Helical" evidence="9">
    <location>
        <begin position="256"/>
        <end position="279"/>
    </location>
</feature>
<dbReference type="eggNOG" id="COG0609">
    <property type="taxonomic scope" value="Bacteria"/>
</dbReference>
<keyword evidence="5 9" id="KW-0812">Transmembrane</keyword>